<dbReference type="GO" id="GO:0004177">
    <property type="term" value="F:aminopeptidase activity"/>
    <property type="evidence" value="ECO:0007669"/>
    <property type="project" value="TreeGrafter"/>
</dbReference>
<dbReference type="CDD" id="cd02252">
    <property type="entry name" value="nylC_like"/>
    <property type="match status" value="1"/>
</dbReference>
<sequence>MSSYRSSDWEVVGCGPTNTLLDVGNLKVGHYHRSDEPYLTGCTVTIFDVPARAAVEVGGFAPGTRETDALAPNALVEEIDAVLFTGSSAYGLDAAGGVMKFLQLKGKGFRVGVQDDAVVPIVPTATIFDLGRGGSFVAHCDFDFGVRACETASSEVVALGRVGAGTGAMSGGVKGGVGSASATLANGAMVGAICVVNSRGSVFRRDSTSLYAKDLEMDEEFQRYTISESTFDADRRVSGSSAFNTTLALLCTDVDLSRSELKNMARIAHDGLARAIRPIHTYFDGDTVFAASVGGRSFGLDEADRVHRLEALSQLFEVASDTLSRAIVHGVLSANSG</sequence>
<dbReference type="InterPro" id="IPR016117">
    <property type="entry name" value="ArgJ-like_dom_sf"/>
</dbReference>
<dbReference type="Proteomes" id="UP000184295">
    <property type="component" value="Unassembled WGS sequence"/>
</dbReference>
<dbReference type="InterPro" id="IPR005321">
    <property type="entry name" value="Peptidase_S58_DmpA"/>
</dbReference>
<dbReference type="AlphaFoldDB" id="A0A1M4XS02"/>
<dbReference type="PANTHER" id="PTHR36512:SF3">
    <property type="entry name" value="BLR5678 PROTEIN"/>
    <property type="match status" value="1"/>
</dbReference>
<comment type="similarity">
    <text evidence="1">Belongs to the peptidase S58 family.</text>
</comment>
<dbReference type="SUPFAM" id="SSF56266">
    <property type="entry name" value="DmpA/ArgJ-like"/>
    <property type="match status" value="1"/>
</dbReference>
<dbReference type="RefSeq" id="WP_084660435.1">
    <property type="nucleotide sequence ID" value="NZ_FQUL01000044.1"/>
</dbReference>
<evidence type="ECO:0000313" key="2">
    <source>
        <dbReference type="EMBL" id="SHE96347.1"/>
    </source>
</evidence>
<evidence type="ECO:0000313" key="3">
    <source>
        <dbReference type="Proteomes" id="UP000184295"/>
    </source>
</evidence>
<dbReference type="Gene3D" id="3.60.70.12">
    <property type="entry name" value="L-amino peptidase D-ALA esterase/amidase"/>
    <property type="match status" value="1"/>
</dbReference>
<name>A0A1M4XS02_9ACTN</name>
<gene>
    <name evidence="2" type="ORF">SAMN02745225_02120</name>
</gene>
<evidence type="ECO:0000256" key="1">
    <source>
        <dbReference type="ARBA" id="ARBA00007068"/>
    </source>
</evidence>
<dbReference type="OrthoDB" id="9808347at2"/>
<organism evidence="2 3">
    <name type="scientific">Ferrithrix thermotolerans DSM 19514</name>
    <dbReference type="NCBI Taxonomy" id="1121881"/>
    <lineage>
        <taxon>Bacteria</taxon>
        <taxon>Bacillati</taxon>
        <taxon>Actinomycetota</taxon>
        <taxon>Acidimicrobiia</taxon>
        <taxon>Acidimicrobiales</taxon>
        <taxon>Acidimicrobiaceae</taxon>
        <taxon>Ferrithrix</taxon>
    </lineage>
</organism>
<keyword evidence="2" id="KW-0378">Hydrolase</keyword>
<keyword evidence="3" id="KW-1185">Reference proteome</keyword>
<dbReference type="STRING" id="1121881.SAMN02745225_02120"/>
<reference evidence="3" key="1">
    <citation type="submission" date="2016-11" db="EMBL/GenBank/DDBJ databases">
        <authorList>
            <person name="Varghese N."/>
            <person name="Submissions S."/>
        </authorList>
    </citation>
    <scope>NUCLEOTIDE SEQUENCE [LARGE SCALE GENOMIC DNA]</scope>
    <source>
        <strain evidence="3">DSM 19514</strain>
    </source>
</reference>
<dbReference type="Pfam" id="PF03576">
    <property type="entry name" value="Peptidase_S58"/>
    <property type="match status" value="1"/>
</dbReference>
<proteinExistence type="inferred from homology"/>
<protein>
    <submittedName>
        <fullName evidence="2">Putative pantetheine hydrolase</fullName>
    </submittedName>
</protein>
<dbReference type="EMBL" id="FQUL01000044">
    <property type="protein sequence ID" value="SHE96347.1"/>
    <property type="molecule type" value="Genomic_DNA"/>
</dbReference>
<accession>A0A1M4XS02</accession>
<dbReference type="PANTHER" id="PTHR36512">
    <property type="entry name" value="D-AMINOPEPTIDASE"/>
    <property type="match status" value="1"/>
</dbReference>